<evidence type="ECO:0000313" key="3">
    <source>
        <dbReference type="Proteomes" id="UP000183447"/>
    </source>
</evidence>
<sequence length="153" mass="16711">MRASNHPGRILPQDTAPGDAHDEMITGMAVSQTEIEDLLYGDDRPVAARVDRLRELADEVRVRASGDLVDDDARALLGEIERAISELSSDDENAGEPDMLDGMVAIDPLDHRETLSPDSDELEAIEEIDLESLDEDEADGLDETDEDDADGPR</sequence>
<proteinExistence type="predicted"/>
<feature type="region of interest" description="Disordered" evidence="1">
    <location>
        <begin position="1"/>
        <end position="21"/>
    </location>
</feature>
<evidence type="ECO:0000256" key="1">
    <source>
        <dbReference type="SAM" id="MobiDB-lite"/>
    </source>
</evidence>
<dbReference type="Proteomes" id="UP000183447">
    <property type="component" value="Unassembled WGS sequence"/>
</dbReference>
<gene>
    <name evidence="2" type="ORF">SAMN02983003_3602</name>
</gene>
<name>A0A1K2I211_9HYPH</name>
<dbReference type="OrthoDB" id="7948795at2"/>
<organism evidence="2 3">
    <name type="scientific">Devosia enhydra</name>
    <dbReference type="NCBI Taxonomy" id="665118"/>
    <lineage>
        <taxon>Bacteria</taxon>
        <taxon>Pseudomonadati</taxon>
        <taxon>Pseudomonadota</taxon>
        <taxon>Alphaproteobacteria</taxon>
        <taxon>Hyphomicrobiales</taxon>
        <taxon>Devosiaceae</taxon>
        <taxon>Devosia</taxon>
    </lineage>
</organism>
<dbReference type="AlphaFoldDB" id="A0A1K2I211"/>
<reference evidence="2 3" key="1">
    <citation type="submission" date="2016-11" db="EMBL/GenBank/DDBJ databases">
        <authorList>
            <person name="Jaros S."/>
            <person name="Januszkiewicz K."/>
            <person name="Wedrychowicz H."/>
        </authorList>
    </citation>
    <scope>NUCLEOTIDE SEQUENCE [LARGE SCALE GENOMIC DNA]</scope>
    <source>
        <strain evidence="2 3">ATCC 23634</strain>
    </source>
</reference>
<feature type="region of interest" description="Disordered" evidence="1">
    <location>
        <begin position="128"/>
        <end position="153"/>
    </location>
</feature>
<dbReference type="EMBL" id="FPKU01000003">
    <property type="protein sequence ID" value="SFZ86421.1"/>
    <property type="molecule type" value="Genomic_DNA"/>
</dbReference>
<keyword evidence="3" id="KW-1185">Reference proteome</keyword>
<protein>
    <submittedName>
        <fullName evidence="2">Uncharacterized protein</fullName>
    </submittedName>
</protein>
<dbReference type="RefSeq" id="WP_072345962.1">
    <property type="nucleotide sequence ID" value="NZ_FPKU01000003.1"/>
</dbReference>
<accession>A0A1K2I211</accession>
<evidence type="ECO:0000313" key="2">
    <source>
        <dbReference type="EMBL" id="SFZ86421.1"/>
    </source>
</evidence>